<dbReference type="Pfam" id="PF07729">
    <property type="entry name" value="FCD"/>
    <property type="match status" value="1"/>
</dbReference>
<dbReference type="SUPFAM" id="SSF48008">
    <property type="entry name" value="GntR ligand-binding domain-like"/>
    <property type="match status" value="1"/>
</dbReference>
<evidence type="ECO:0000256" key="2">
    <source>
        <dbReference type="ARBA" id="ARBA00023125"/>
    </source>
</evidence>
<evidence type="ECO:0000256" key="1">
    <source>
        <dbReference type="ARBA" id="ARBA00023015"/>
    </source>
</evidence>
<reference evidence="5" key="1">
    <citation type="submission" date="2020-05" db="EMBL/GenBank/DDBJ databases">
        <authorList>
            <person name="Chiriac C."/>
            <person name="Salcher M."/>
            <person name="Ghai R."/>
            <person name="Kavagutti S V."/>
        </authorList>
    </citation>
    <scope>NUCLEOTIDE SEQUENCE</scope>
</reference>
<dbReference type="CDD" id="cd07377">
    <property type="entry name" value="WHTH_GntR"/>
    <property type="match status" value="1"/>
</dbReference>
<dbReference type="Pfam" id="PF00392">
    <property type="entry name" value="GntR"/>
    <property type="match status" value="1"/>
</dbReference>
<dbReference type="InterPro" id="IPR008920">
    <property type="entry name" value="TF_FadR/GntR_C"/>
</dbReference>
<keyword evidence="3" id="KW-0804">Transcription</keyword>
<dbReference type="SMART" id="SM00345">
    <property type="entry name" value="HTH_GNTR"/>
    <property type="match status" value="1"/>
</dbReference>
<gene>
    <name evidence="5" type="ORF">UFOPK1591_01106</name>
</gene>
<dbReference type="Gene3D" id="1.20.120.530">
    <property type="entry name" value="GntR ligand-binding domain-like"/>
    <property type="match status" value="1"/>
</dbReference>
<dbReference type="PROSITE" id="PS50949">
    <property type="entry name" value="HTH_GNTR"/>
    <property type="match status" value="1"/>
</dbReference>
<dbReference type="SUPFAM" id="SSF46785">
    <property type="entry name" value="Winged helix' DNA-binding domain"/>
    <property type="match status" value="1"/>
</dbReference>
<dbReference type="GO" id="GO:0003677">
    <property type="term" value="F:DNA binding"/>
    <property type="evidence" value="ECO:0007669"/>
    <property type="project" value="UniProtKB-KW"/>
</dbReference>
<name>A0A6J6DZ59_9ZZZZ</name>
<dbReference type="Gene3D" id="1.10.10.10">
    <property type="entry name" value="Winged helix-like DNA-binding domain superfamily/Winged helix DNA-binding domain"/>
    <property type="match status" value="1"/>
</dbReference>
<proteinExistence type="predicted"/>
<keyword evidence="1" id="KW-0805">Transcription regulation</keyword>
<keyword evidence="2" id="KW-0238">DNA-binding</keyword>
<dbReference type="AlphaFoldDB" id="A0A6J6DZ59"/>
<protein>
    <submittedName>
        <fullName evidence="5">Unannotated protein</fullName>
    </submittedName>
</protein>
<evidence type="ECO:0000256" key="3">
    <source>
        <dbReference type="ARBA" id="ARBA00023163"/>
    </source>
</evidence>
<dbReference type="EMBL" id="CAEZTD010000093">
    <property type="protein sequence ID" value="CAB4567293.1"/>
    <property type="molecule type" value="Genomic_DNA"/>
</dbReference>
<dbReference type="InterPro" id="IPR000524">
    <property type="entry name" value="Tscrpt_reg_HTH_GntR"/>
</dbReference>
<evidence type="ECO:0000313" key="5">
    <source>
        <dbReference type="EMBL" id="CAB4567293.1"/>
    </source>
</evidence>
<dbReference type="InterPro" id="IPR036390">
    <property type="entry name" value="WH_DNA-bd_sf"/>
</dbReference>
<dbReference type="PANTHER" id="PTHR43537:SF5">
    <property type="entry name" value="UXU OPERON TRANSCRIPTIONAL REGULATOR"/>
    <property type="match status" value="1"/>
</dbReference>
<dbReference type="InterPro" id="IPR036388">
    <property type="entry name" value="WH-like_DNA-bd_sf"/>
</dbReference>
<evidence type="ECO:0000259" key="4">
    <source>
        <dbReference type="PROSITE" id="PS50949"/>
    </source>
</evidence>
<feature type="domain" description="HTH gntR-type" evidence="4">
    <location>
        <begin position="14"/>
        <end position="81"/>
    </location>
</feature>
<dbReference type="PANTHER" id="PTHR43537">
    <property type="entry name" value="TRANSCRIPTIONAL REGULATOR, GNTR FAMILY"/>
    <property type="match status" value="1"/>
</dbReference>
<dbReference type="SMART" id="SM00895">
    <property type="entry name" value="FCD"/>
    <property type="match status" value="1"/>
</dbReference>
<dbReference type="InterPro" id="IPR011711">
    <property type="entry name" value="GntR_C"/>
</dbReference>
<accession>A0A6J6DZ59</accession>
<organism evidence="5">
    <name type="scientific">freshwater metagenome</name>
    <dbReference type="NCBI Taxonomy" id="449393"/>
    <lineage>
        <taxon>unclassified sequences</taxon>
        <taxon>metagenomes</taxon>
        <taxon>ecological metagenomes</taxon>
    </lineage>
</organism>
<dbReference type="GO" id="GO:0003700">
    <property type="term" value="F:DNA-binding transcription factor activity"/>
    <property type="evidence" value="ECO:0007669"/>
    <property type="project" value="InterPro"/>
</dbReference>
<sequence>MSVTPATDKNQSSLTLTHKVSESLRHEIISGERVAGERLNEVAIANTFNVSRGPVREAILHLASEGLVVVAPHRGAFVKTLDPQGVMDLFELRIALETEAAALAAQRITGLDLVRLRSTQQQSTQLVNANDDGFSNEVDLHDFIGKISMNSALAESVKSVNTELRLVRLRSGSSSSRAAEALREHDEIIKQITVRDATGAREAMRYHLRRSLENTLEFMFSSVDHSTKETQ</sequence>